<dbReference type="Proteomes" id="UP000321046">
    <property type="component" value="Unassembled WGS sequence"/>
</dbReference>
<gene>
    <name evidence="1" type="ORF">FRC96_21150</name>
</gene>
<reference evidence="1 2" key="1">
    <citation type="submission" date="2019-08" db="EMBL/GenBank/DDBJ databases">
        <title>Bradymonadales sp. TMQ2.</title>
        <authorList>
            <person name="Liang Q."/>
        </authorList>
    </citation>
    <scope>NUCLEOTIDE SEQUENCE [LARGE SCALE GENOMIC DNA]</scope>
    <source>
        <strain evidence="1 2">TMQ2</strain>
    </source>
</reference>
<evidence type="ECO:0000313" key="1">
    <source>
        <dbReference type="EMBL" id="TXD31369.1"/>
    </source>
</evidence>
<organism evidence="1 2">
    <name type="scientific">Lujinxingia vulgaris</name>
    <dbReference type="NCBI Taxonomy" id="2600176"/>
    <lineage>
        <taxon>Bacteria</taxon>
        <taxon>Deltaproteobacteria</taxon>
        <taxon>Bradymonadales</taxon>
        <taxon>Lujinxingiaceae</taxon>
        <taxon>Lujinxingia</taxon>
    </lineage>
</organism>
<dbReference type="EMBL" id="VOSL01000148">
    <property type="protein sequence ID" value="TXD31369.1"/>
    <property type="molecule type" value="Genomic_DNA"/>
</dbReference>
<proteinExistence type="predicted"/>
<dbReference type="OrthoDB" id="5512532at2"/>
<protein>
    <submittedName>
        <fullName evidence="1">Uncharacterized protein</fullName>
    </submittedName>
</protein>
<sequence length="117" mass="13035">MAKKTPLQIVKDEFGSKAALAEKVLGVLDRPEDDEDAQAFEHGVKTMSNTKLLRLWNAHQLVSSKFGSKAELVDAITKARFKGGNEDYARKLGTFTLPKLLDVARQHNLIKISELSR</sequence>
<comment type="caution">
    <text evidence="1">The sequence shown here is derived from an EMBL/GenBank/DDBJ whole genome shotgun (WGS) entry which is preliminary data.</text>
</comment>
<dbReference type="RefSeq" id="WP_146977542.1">
    <property type="nucleotide sequence ID" value="NZ_VOSL01000148.1"/>
</dbReference>
<accession>A0A5C6WYT8</accession>
<dbReference type="AlphaFoldDB" id="A0A5C6WYT8"/>
<name>A0A5C6WYT8_9DELT</name>
<evidence type="ECO:0000313" key="2">
    <source>
        <dbReference type="Proteomes" id="UP000321046"/>
    </source>
</evidence>